<dbReference type="Pfam" id="PF11798">
    <property type="entry name" value="IMS_HHH"/>
    <property type="match status" value="1"/>
</dbReference>
<dbReference type="PANTHER" id="PTHR11076:SF33">
    <property type="entry name" value="DNA POLYMERASE KAPPA"/>
    <property type="match status" value="1"/>
</dbReference>
<dbReference type="AlphaFoldDB" id="A0A660SCC6"/>
<sequence>MVSCASYEARAYGIKAGMPLAAALRLCPHAIFLRGNWANYREYSEKFFKILEKFSPVVEPISLDEAYLDITGTERLFGPPRVLGERIRKEMARELGLSVTVGIGRTRTIARIATDLAKPDGLLIIHPGDEERILGPLPVSYLPGIGPKLSERLELLGVKKIGDLMATPEWILRLVGMETTPSERSLRSISRETTLAEDSNDQRFLESLLFYLTDRVATAARKEGVRGETVMVKVRFSDFTTFTRTRRVRPTNLIQELFPVACQLFHSITKGVRKRVRLIGVGISSRKGVEDQLSLFTTRGARINQGVDQVRERFGFSSLLWAKEALLRRNYPEGKDGYRLHTPSLSQ</sequence>
<evidence type="ECO:0000259" key="2">
    <source>
        <dbReference type="PROSITE" id="PS50173"/>
    </source>
</evidence>
<dbReference type="PANTHER" id="PTHR11076">
    <property type="entry name" value="DNA REPAIR POLYMERASE UMUC / TRANSFERASE FAMILY MEMBER"/>
    <property type="match status" value="1"/>
</dbReference>
<dbReference type="InterPro" id="IPR043128">
    <property type="entry name" value="Rev_trsase/Diguanyl_cyclase"/>
</dbReference>
<dbReference type="GO" id="GO:0003887">
    <property type="term" value="F:DNA-directed DNA polymerase activity"/>
    <property type="evidence" value="ECO:0007669"/>
    <property type="project" value="InterPro"/>
</dbReference>
<feature type="domain" description="UmuC" evidence="2">
    <location>
        <begin position="1"/>
        <end position="146"/>
    </location>
</feature>
<dbReference type="Proteomes" id="UP000268469">
    <property type="component" value="Unassembled WGS sequence"/>
</dbReference>
<dbReference type="Pfam" id="PF00817">
    <property type="entry name" value="IMS"/>
    <property type="match status" value="1"/>
</dbReference>
<dbReference type="Gene3D" id="3.40.1170.60">
    <property type="match status" value="1"/>
</dbReference>
<dbReference type="InterPro" id="IPR024728">
    <property type="entry name" value="PolY_HhH_motif"/>
</dbReference>
<organism evidence="3 4">
    <name type="scientific">candidate division WOR-3 bacterium</name>
    <dbReference type="NCBI Taxonomy" id="2052148"/>
    <lineage>
        <taxon>Bacteria</taxon>
        <taxon>Bacteria division WOR-3</taxon>
    </lineage>
</organism>
<gene>
    <name evidence="3" type="ORF">DRP53_10945</name>
</gene>
<comment type="similarity">
    <text evidence="1">Belongs to the DNA polymerase type-Y family.</text>
</comment>
<dbReference type="InterPro" id="IPR036775">
    <property type="entry name" value="DNA_pol_Y-fam_lit_finger_sf"/>
</dbReference>
<dbReference type="EMBL" id="QNBE01000175">
    <property type="protein sequence ID" value="RKX68337.1"/>
    <property type="molecule type" value="Genomic_DNA"/>
</dbReference>
<evidence type="ECO:0000313" key="3">
    <source>
        <dbReference type="EMBL" id="RKX68337.1"/>
    </source>
</evidence>
<dbReference type="InterPro" id="IPR017961">
    <property type="entry name" value="DNA_pol_Y-fam_little_finger"/>
</dbReference>
<reference evidence="3 4" key="1">
    <citation type="submission" date="2018-06" db="EMBL/GenBank/DDBJ databases">
        <title>Extensive metabolic versatility and redundancy in microbially diverse, dynamic hydrothermal sediments.</title>
        <authorList>
            <person name="Dombrowski N."/>
            <person name="Teske A."/>
            <person name="Baker B.J."/>
        </authorList>
    </citation>
    <scope>NUCLEOTIDE SEQUENCE [LARGE SCALE GENOMIC DNA]</scope>
    <source>
        <strain evidence="3">B36_G15</strain>
    </source>
</reference>
<dbReference type="Gene3D" id="1.10.150.20">
    <property type="entry name" value="5' to 3' exonuclease, C-terminal subdomain"/>
    <property type="match status" value="1"/>
</dbReference>
<dbReference type="Pfam" id="PF11799">
    <property type="entry name" value="IMS_C"/>
    <property type="match status" value="1"/>
</dbReference>
<dbReference type="SUPFAM" id="SSF56672">
    <property type="entry name" value="DNA/RNA polymerases"/>
    <property type="match status" value="1"/>
</dbReference>
<dbReference type="Gene3D" id="3.30.70.270">
    <property type="match status" value="1"/>
</dbReference>
<proteinExistence type="inferred from homology"/>
<dbReference type="InterPro" id="IPR001126">
    <property type="entry name" value="UmuC"/>
</dbReference>
<dbReference type="GO" id="GO:0009432">
    <property type="term" value="P:SOS response"/>
    <property type="evidence" value="ECO:0007669"/>
    <property type="project" value="TreeGrafter"/>
</dbReference>
<accession>A0A660SCC6</accession>
<dbReference type="GO" id="GO:0042276">
    <property type="term" value="P:error-prone translesion synthesis"/>
    <property type="evidence" value="ECO:0007669"/>
    <property type="project" value="TreeGrafter"/>
</dbReference>
<dbReference type="GO" id="GO:0005829">
    <property type="term" value="C:cytosol"/>
    <property type="evidence" value="ECO:0007669"/>
    <property type="project" value="TreeGrafter"/>
</dbReference>
<name>A0A660SCC6_UNCW3</name>
<evidence type="ECO:0000256" key="1">
    <source>
        <dbReference type="ARBA" id="ARBA00010945"/>
    </source>
</evidence>
<dbReference type="SUPFAM" id="SSF100879">
    <property type="entry name" value="Lesion bypass DNA polymerase (Y-family), little finger domain"/>
    <property type="match status" value="1"/>
</dbReference>
<protein>
    <submittedName>
        <fullName evidence="3">DNA polymerase IV</fullName>
    </submittedName>
</protein>
<dbReference type="InterPro" id="IPR050116">
    <property type="entry name" value="DNA_polymerase-Y"/>
</dbReference>
<evidence type="ECO:0000313" key="4">
    <source>
        <dbReference type="Proteomes" id="UP000268469"/>
    </source>
</evidence>
<dbReference type="CDD" id="cd03586">
    <property type="entry name" value="PolY_Pol_IV_kappa"/>
    <property type="match status" value="1"/>
</dbReference>
<dbReference type="Gene3D" id="3.30.1490.100">
    <property type="entry name" value="DNA polymerase, Y-family, little finger domain"/>
    <property type="match status" value="1"/>
</dbReference>
<dbReference type="GO" id="GO:0003684">
    <property type="term" value="F:damaged DNA binding"/>
    <property type="evidence" value="ECO:0007669"/>
    <property type="project" value="InterPro"/>
</dbReference>
<dbReference type="GO" id="GO:0006281">
    <property type="term" value="P:DNA repair"/>
    <property type="evidence" value="ECO:0007669"/>
    <property type="project" value="InterPro"/>
</dbReference>
<dbReference type="PROSITE" id="PS50173">
    <property type="entry name" value="UMUC"/>
    <property type="match status" value="1"/>
</dbReference>
<dbReference type="InterPro" id="IPR022880">
    <property type="entry name" value="DNApol_IV"/>
</dbReference>
<comment type="caution">
    <text evidence="3">The sequence shown here is derived from an EMBL/GenBank/DDBJ whole genome shotgun (WGS) entry which is preliminary data.</text>
</comment>
<dbReference type="InterPro" id="IPR043502">
    <property type="entry name" value="DNA/RNA_pol_sf"/>
</dbReference>